<dbReference type="SUPFAM" id="SSF48317">
    <property type="entry name" value="Acid phosphatase/Vanadium-dependent haloperoxidase"/>
    <property type="match status" value="1"/>
</dbReference>
<feature type="transmembrane region" description="Helical" evidence="1">
    <location>
        <begin position="50"/>
        <end position="74"/>
    </location>
</feature>
<sequence>MDQKNKLIWIKITSIIICVILISILLIIPILYDFWWNEWLRDIFPGTDYIWRFITEFGGTYVYYGMFFIFYWGINKQYAKSLFRVYVGSNFVNFYSKALINRGRPDESLWILIGAGHLSTPSGHAMSSSVWWGYIAIYLKKWWMWVTSIIIIILVGLSRNYLGVHWLGDVLTGWLFGMIILLLVLILRNPIYSFLEKKAINQGVLSICGIILAIIILILTEILYNSTYNIGTPCGQLLGMSIGFYVEQKYINFNENIREKKWWKGLIRLILGLILILCFFMGLDLFLSSSVFWQNTLMHMLTLLFGIVFWPLIFQKINI</sequence>
<evidence type="ECO:0000256" key="1">
    <source>
        <dbReference type="SAM" id="Phobius"/>
    </source>
</evidence>
<keyword evidence="4" id="KW-1185">Reference proteome</keyword>
<dbReference type="KEGG" id="psyt:DSAG12_03507"/>
<dbReference type="RefSeq" id="WP_147664558.1">
    <property type="nucleotide sequence ID" value="NZ_CP042905.2"/>
</dbReference>
<gene>
    <name evidence="3" type="ORF">DSAG12_03507</name>
</gene>
<dbReference type="GeneID" id="41331478"/>
<keyword evidence="1" id="KW-1133">Transmembrane helix</keyword>
<dbReference type="Pfam" id="PF01569">
    <property type="entry name" value="PAP2"/>
    <property type="match status" value="1"/>
</dbReference>
<accession>A0A5B9DFW0</accession>
<feature type="domain" description="Phosphatidic acid phosphatase type 2/haloperoxidase" evidence="2">
    <location>
        <begin position="80"/>
        <end position="185"/>
    </location>
</feature>
<proteinExistence type="predicted"/>
<keyword evidence="1" id="KW-0472">Membrane</keyword>
<reference evidence="3 4" key="2">
    <citation type="journal article" date="2024" name="Int. J. Syst. Evol. Microbiol.">
        <title>Promethearchaeum syntrophicum gen. nov., sp. nov., an anaerobic, obligately syntrophic archaeon, the first isolate of the lineage 'Asgard' archaea, and proposal of the new archaeal phylum Promethearchaeota phyl. nov. and kingdom Promethearchaeati regn. nov.</title>
        <authorList>
            <person name="Imachi H."/>
            <person name="Nobu M.K."/>
            <person name="Kato S."/>
            <person name="Takaki Y."/>
            <person name="Miyazaki M."/>
            <person name="Miyata M."/>
            <person name="Ogawara M."/>
            <person name="Saito Y."/>
            <person name="Sakai S."/>
            <person name="Tahara Y.O."/>
            <person name="Takano Y."/>
            <person name="Tasumi E."/>
            <person name="Uematsu K."/>
            <person name="Yoshimura T."/>
            <person name="Itoh T."/>
            <person name="Ohkuma M."/>
            <person name="Takai K."/>
        </authorList>
    </citation>
    <scope>NUCLEOTIDE SEQUENCE [LARGE SCALE GENOMIC DNA]</scope>
    <source>
        <strain evidence="3 4">MK-D1</strain>
    </source>
</reference>
<feature type="transmembrane region" description="Helical" evidence="1">
    <location>
        <begin position="230"/>
        <end position="246"/>
    </location>
</feature>
<dbReference type="Gene3D" id="1.20.144.10">
    <property type="entry name" value="Phosphatidic acid phosphatase type 2/haloperoxidase"/>
    <property type="match status" value="1"/>
</dbReference>
<feature type="transmembrane region" description="Helical" evidence="1">
    <location>
        <begin position="142"/>
        <end position="162"/>
    </location>
</feature>
<name>A0A5B9DFW0_9ARCH</name>
<protein>
    <submittedName>
        <fullName evidence="3">Phosphatase PAP2 family protein</fullName>
    </submittedName>
</protein>
<dbReference type="AlphaFoldDB" id="A0A5B9DFW0"/>
<feature type="transmembrane region" description="Helical" evidence="1">
    <location>
        <begin position="266"/>
        <end position="286"/>
    </location>
</feature>
<dbReference type="InterPro" id="IPR000326">
    <property type="entry name" value="PAP2/HPO"/>
</dbReference>
<reference evidence="3 4" key="1">
    <citation type="journal article" date="2020" name="Nature">
        <title>Isolation of an archaeon at the prokaryote-eukaryote interface.</title>
        <authorList>
            <person name="Imachi H."/>
            <person name="Nobu M.K."/>
            <person name="Nakahara N."/>
            <person name="Morono Y."/>
            <person name="Ogawara M."/>
            <person name="Takaki Y."/>
            <person name="Takano Y."/>
            <person name="Uematsu K."/>
            <person name="Ikuta T."/>
            <person name="Ito M."/>
            <person name="Matsui Y."/>
            <person name="Miyazaki M."/>
            <person name="Murata K."/>
            <person name="Saito Y."/>
            <person name="Sakai S."/>
            <person name="Song C."/>
            <person name="Tasumi E."/>
            <person name="Yamanaka Y."/>
            <person name="Yamaguchi T."/>
            <person name="Kamagata Y."/>
            <person name="Tamaki H."/>
            <person name="Takai K."/>
        </authorList>
    </citation>
    <scope>NUCLEOTIDE SEQUENCE [LARGE SCALE GENOMIC DNA]</scope>
    <source>
        <strain evidence="3 4">MK-D1</strain>
    </source>
</reference>
<dbReference type="SMART" id="SM00014">
    <property type="entry name" value="acidPPc"/>
    <property type="match status" value="1"/>
</dbReference>
<feature type="transmembrane region" description="Helical" evidence="1">
    <location>
        <begin position="292"/>
        <end position="314"/>
    </location>
</feature>
<feature type="transmembrane region" description="Helical" evidence="1">
    <location>
        <begin position="7"/>
        <end position="30"/>
    </location>
</feature>
<dbReference type="OrthoDB" id="10182at2157"/>
<evidence type="ECO:0000313" key="3">
    <source>
        <dbReference type="EMBL" id="QEE17670.1"/>
    </source>
</evidence>
<dbReference type="CDD" id="cd03392">
    <property type="entry name" value="PAP2_like_2"/>
    <property type="match status" value="1"/>
</dbReference>
<feature type="transmembrane region" description="Helical" evidence="1">
    <location>
        <begin position="203"/>
        <end position="224"/>
    </location>
</feature>
<keyword evidence="1" id="KW-0812">Transmembrane</keyword>
<dbReference type="GO" id="GO:0050380">
    <property type="term" value="F:undecaprenyl-diphosphatase activity"/>
    <property type="evidence" value="ECO:0007669"/>
    <property type="project" value="UniProtKB-EC"/>
</dbReference>
<dbReference type="PANTHER" id="PTHR14969">
    <property type="entry name" value="SPHINGOSINE-1-PHOSPHATE PHOSPHOHYDROLASE"/>
    <property type="match status" value="1"/>
</dbReference>
<dbReference type="InterPro" id="IPR036938">
    <property type="entry name" value="PAP2/HPO_sf"/>
</dbReference>
<feature type="transmembrane region" description="Helical" evidence="1">
    <location>
        <begin position="174"/>
        <end position="191"/>
    </location>
</feature>
<evidence type="ECO:0000313" key="4">
    <source>
        <dbReference type="Proteomes" id="UP000321408"/>
    </source>
</evidence>
<dbReference type="PANTHER" id="PTHR14969:SF13">
    <property type="entry name" value="AT30094P"/>
    <property type="match status" value="1"/>
</dbReference>
<dbReference type="EMBL" id="CP042905">
    <property type="protein sequence ID" value="QEE17670.1"/>
    <property type="molecule type" value="Genomic_DNA"/>
</dbReference>
<dbReference type="Proteomes" id="UP000321408">
    <property type="component" value="Chromosome"/>
</dbReference>
<organism evidence="3 4">
    <name type="scientific">Promethearchaeum syntrophicum</name>
    <dbReference type="NCBI Taxonomy" id="2594042"/>
    <lineage>
        <taxon>Archaea</taxon>
        <taxon>Promethearchaeati</taxon>
        <taxon>Promethearchaeota</taxon>
        <taxon>Promethearchaeia</taxon>
        <taxon>Promethearchaeales</taxon>
        <taxon>Promethearchaeaceae</taxon>
        <taxon>Promethearchaeum</taxon>
    </lineage>
</organism>
<evidence type="ECO:0000259" key="2">
    <source>
        <dbReference type="SMART" id="SM00014"/>
    </source>
</evidence>